<feature type="compositionally biased region" description="Pro residues" evidence="1">
    <location>
        <begin position="11"/>
        <end position="28"/>
    </location>
</feature>
<reference evidence="2" key="2">
    <citation type="submission" date="2020-09" db="EMBL/GenBank/DDBJ databases">
        <authorList>
            <person name="Sun Q."/>
            <person name="Ohkuma M."/>
        </authorList>
    </citation>
    <scope>NUCLEOTIDE SEQUENCE</scope>
    <source>
        <strain evidence="2">JCM 4637</strain>
    </source>
</reference>
<organism evidence="2 3">
    <name type="scientific">Streptomyces finlayi</name>
    <dbReference type="NCBI Taxonomy" id="67296"/>
    <lineage>
        <taxon>Bacteria</taxon>
        <taxon>Bacillati</taxon>
        <taxon>Actinomycetota</taxon>
        <taxon>Actinomycetes</taxon>
        <taxon>Kitasatosporales</taxon>
        <taxon>Streptomycetaceae</taxon>
        <taxon>Streptomyces</taxon>
    </lineage>
</organism>
<gene>
    <name evidence="2" type="ORF">GCM10010334_45970</name>
</gene>
<proteinExistence type="predicted"/>
<sequence>MTTEPHRPHLPPRPSSPPPPPASRPGPPDAQTLPPGTRPAPPHNVPGAAPHTAPAPAHGLRGRTAGADPAPAHGLRERAAGAGPGAPSGTLGPGNPAFGAPAPSPSDRAEGQRGVPAPPHAERATVTAPQPSEPEGAPRAQPPSSGPSGAGAGAGSVPAAPPYPPQLPSGREAFAYADTVERPGPSGGGKAEGQAPPPREAGRVDLTPRTDGAAPLAFAPPQHWARDDEETSAERTTRLRPVGARTPARIAAVAACAVLGAGLLGGAVAGSLLAVDDPAAATPDSRFQDARNAWHSIPVDTFFPRTLKGQGAGPGGADRAWTRVAVAPDGTCADALDPLLAKALGPVGCARLLRATYTDATTSSVTTVGMVFTQGDRAATSALRTRFVREKLAERADLMPRTFPVPGTVAAGFGDPQRASWTVRVLKDVPVVVYAVSGFADGRAVTDPQPAPRATVDGATTAPAQSGLGHEAKGIADRVERGLRKTVETPTETPG</sequence>
<name>A0A919CBP4_9ACTN</name>
<protein>
    <submittedName>
        <fullName evidence="2">Uncharacterized protein</fullName>
    </submittedName>
</protein>
<dbReference type="Proteomes" id="UP000638353">
    <property type="component" value="Unassembled WGS sequence"/>
</dbReference>
<evidence type="ECO:0000313" key="2">
    <source>
        <dbReference type="EMBL" id="GHD00919.1"/>
    </source>
</evidence>
<dbReference type="AlphaFoldDB" id="A0A919CBP4"/>
<evidence type="ECO:0000256" key="1">
    <source>
        <dbReference type="SAM" id="MobiDB-lite"/>
    </source>
</evidence>
<reference evidence="2" key="1">
    <citation type="journal article" date="2014" name="Int. J. Syst. Evol. Microbiol.">
        <title>Complete genome sequence of Corynebacterium casei LMG S-19264T (=DSM 44701T), isolated from a smear-ripened cheese.</title>
        <authorList>
            <consortium name="US DOE Joint Genome Institute (JGI-PGF)"/>
            <person name="Walter F."/>
            <person name="Albersmeier A."/>
            <person name="Kalinowski J."/>
            <person name="Ruckert C."/>
        </authorList>
    </citation>
    <scope>NUCLEOTIDE SEQUENCE</scope>
    <source>
        <strain evidence="2">JCM 4637</strain>
    </source>
</reference>
<evidence type="ECO:0000313" key="3">
    <source>
        <dbReference type="Proteomes" id="UP000638353"/>
    </source>
</evidence>
<comment type="caution">
    <text evidence="2">The sequence shown here is derived from an EMBL/GenBank/DDBJ whole genome shotgun (WGS) entry which is preliminary data.</text>
</comment>
<feature type="compositionally biased region" description="Basic and acidic residues" evidence="1">
    <location>
        <begin position="470"/>
        <end position="487"/>
    </location>
</feature>
<feature type="compositionally biased region" description="Low complexity" evidence="1">
    <location>
        <begin position="46"/>
        <end position="59"/>
    </location>
</feature>
<feature type="compositionally biased region" description="Low complexity" evidence="1">
    <location>
        <begin position="85"/>
        <end position="101"/>
    </location>
</feature>
<feature type="region of interest" description="Disordered" evidence="1">
    <location>
        <begin position="444"/>
        <end position="495"/>
    </location>
</feature>
<accession>A0A919CBP4</accession>
<feature type="region of interest" description="Disordered" evidence="1">
    <location>
        <begin position="1"/>
        <end position="238"/>
    </location>
</feature>
<dbReference type="EMBL" id="BMVC01000009">
    <property type="protein sequence ID" value="GHD00919.1"/>
    <property type="molecule type" value="Genomic_DNA"/>
</dbReference>